<dbReference type="RefSeq" id="WP_308133738.1">
    <property type="nucleotide sequence ID" value="NZ_CP133197.1"/>
</dbReference>
<accession>A0AA51MUD7</accession>
<sequence>MARVLLNRNELFNVINNNVDVVGNTGTETIVIFDNMPFDAANIMLDQSVEHVQFQAASNAYKFQQVGNVLRIYQFDGDLIATVPVGTGNNLDFAFDNGKAVINFSVSGSSAGKITVGGEAVSTLAGGAQLVAPVLTNGNSSEQPSHQPTAQEQFMLELLNRARMNPVEEASLLGIDLNEGLAAGTLSTNPRQPLAFNNELTAAARSHSQDMLDNDFFAHTNLAGNSPFDRIQAAGYTYTTAGENLAYVGTTATLSQALINTFVQDSHEDLFVDEGIIGRGHRINMLNANFKEIGIGIVDGSFNNGNADFNVVMSTQNFATQPNAKAILLGVIYADEDNNAFYTPGEGIGDVSIVILNTATNTTQTLYSMTAGGYQVALQTGVYDITYTFDGNTQFVNDLVIGVDNVKSDWLIA</sequence>
<feature type="domain" description="SCP" evidence="1">
    <location>
        <begin position="156"/>
        <end position="309"/>
    </location>
</feature>
<dbReference type="EMBL" id="CP133217">
    <property type="protein sequence ID" value="WML88546.1"/>
    <property type="molecule type" value="Genomic_DNA"/>
</dbReference>
<dbReference type="InterPro" id="IPR035940">
    <property type="entry name" value="CAP_sf"/>
</dbReference>
<dbReference type="Proteomes" id="UP001223336">
    <property type="component" value="Unassembled WGS sequence"/>
</dbReference>
<dbReference type="Gene3D" id="3.40.33.10">
    <property type="entry name" value="CAP"/>
    <property type="match status" value="1"/>
</dbReference>
<protein>
    <submittedName>
        <fullName evidence="3">CAP domain-containing protein</fullName>
    </submittedName>
</protein>
<dbReference type="InterPro" id="IPR014044">
    <property type="entry name" value="CAP_dom"/>
</dbReference>
<proteinExistence type="predicted"/>
<dbReference type="PANTHER" id="PTHR31157">
    <property type="entry name" value="SCP DOMAIN-CONTAINING PROTEIN"/>
    <property type="match status" value="1"/>
</dbReference>
<dbReference type="Proteomes" id="UP001229862">
    <property type="component" value="Chromosome"/>
</dbReference>
<evidence type="ECO:0000313" key="3">
    <source>
        <dbReference type="EMBL" id="WML88546.1"/>
    </source>
</evidence>
<keyword evidence="4" id="KW-1185">Reference proteome</keyword>
<dbReference type="SUPFAM" id="SSF55797">
    <property type="entry name" value="PR-1-like"/>
    <property type="match status" value="1"/>
</dbReference>
<evidence type="ECO:0000313" key="4">
    <source>
        <dbReference type="Proteomes" id="UP001223336"/>
    </source>
</evidence>
<dbReference type="CDD" id="cd05379">
    <property type="entry name" value="CAP_bacterial"/>
    <property type="match status" value="1"/>
</dbReference>
<dbReference type="Pfam" id="PF00188">
    <property type="entry name" value="CAP"/>
    <property type="match status" value="1"/>
</dbReference>
<dbReference type="EMBL" id="JAVFKN010000002">
    <property type="protein sequence ID" value="MDQ5767572.1"/>
    <property type="molecule type" value="Genomic_DNA"/>
</dbReference>
<dbReference type="AlphaFoldDB" id="A0AA51MUD7"/>
<gene>
    <name evidence="2" type="ORF">RCC75_03490</name>
    <name evidence="3" type="ORF">RCG00_09245</name>
</gene>
<dbReference type="PANTHER" id="PTHR31157:SF1">
    <property type="entry name" value="SCP DOMAIN-CONTAINING PROTEIN"/>
    <property type="match status" value="1"/>
</dbReference>
<evidence type="ECO:0000259" key="1">
    <source>
        <dbReference type="Pfam" id="PF00188"/>
    </source>
</evidence>
<name>A0AA51MUD7_9GAMM</name>
<evidence type="ECO:0000313" key="2">
    <source>
        <dbReference type="EMBL" id="MDQ5767572.1"/>
    </source>
</evidence>
<organism evidence="3">
    <name type="scientific">Thiothrix subterranea</name>
    <dbReference type="NCBI Taxonomy" id="2735563"/>
    <lineage>
        <taxon>Bacteria</taxon>
        <taxon>Pseudomonadati</taxon>
        <taxon>Pseudomonadota</taxon>
        <taxon>Gammaproteobacteria</taxon>
        <taxon>Thiotrichales</taxon>
        <taxon>Thiotrichaceae</taxon>
        <taxon>Thiothrix</taxon>
    </lineage>
</organism>
<reference evidence="3 4" key="1">
    <citation type="submission" date="2023-08" db="EMBL/GenBank/DDBJ databases">
        <title>New molecular markers tilS and rpoB for phylogenetic and monitoring studies of the genus Thiothrix biodiversity.</title>
        <authorList>
            <person name="Ravin N.V."/>
            <person name="Smolyakov D."/>
            <person name="Markov N.D."/>
            <person name="Beletsky A.V."/>
            <person name="Mardanov A.V."/>
            <person name="Rudenko T.S."/>
            <person name="Grabovich M.Y."/>
        </authorList>
    </citation>
    <scope>NUCLEOTIDE SEQUENCE</scope>
    <source>
        <strain evidence="3">DNT52</strain>
        <strain evidence="2 4">H33</strain>
    </source>
</reference>